<feature type="region of interest" description="Disordered" evidence="1">
    <location>
        <begin position="130"/>
        <end position="176"/>
    </location>
</feature>
<reference evidence="2" key="2">
    <citation type="journal article" date="2023" name="Int. J. Mol. Sci.">
        <title>De Novo Assembly and Annotation of 11 Diverse Shrub Willow (Salix) Genomes Reveals Novel Gene Organization in Sex-Linked Regions.</title>
        <authorList>
            <person name="Hyden B."/>
            <person name="Feng K."/>
            <person name="Yates T.B."/>
            <person name="Jawdy S."/>
            <person name="Cereghino C."/>
            <person name="Smart L.B."/>
            <person name="Muchero W."/>
        </authorList>
    </citation>
    <scope>NUCLEOTIDE SEQUENCE</scope>
    <source>
        <tissue evidence="2">Shoot tip</tissue>
    </source>
</reference>
<sequence>MSVPVIQHEEGADKRMPEHTTKGRNDMQFNPNHNHPLNQTNQIAGPSHVPKPLRPMQNTNPKVKTATLPAEAHKSSHPAHLNNNPEPEIAEPTDCTDTTASSAKEKDTALIRAKGKGPLHAENNSNTILGIGISNEDTGESASSALAGPAEDNAEDLSSPAPKTARKKKGGKSRKSVVTGLGLTNWDYLSNGDGQIPSRILIGWNKATCNITQEVEGHPFLQLINKLRLVKEQLKNFHHLHSSHISRRVSKLREEWGMAQSALDNNPSDAVLMEQERRLAHQYNQLLNDEESYYRQKSRIQWLKQGDRNTKFFHRSLLHRRGRNTVAKLIDEEGMTITDPHQMGKHAANYYNQLLNSPHSNYQNSKMHFPAATSISSDLSICKADTVGVIKQALEEFSDHSGLKINLAKSAMYLTGITRAEKEDIERGGGIQL</sequence>
<feature type="compositionally biased region" description="Polar residues" evidence="1">
    <location>
        <begin position="27"/>
        <end position="44"/>
    </location>
</feature>
<evidence type="ECO:0000313" key="3">
    <source>
        <dbReference type="Proteomes" id="UP001141253"/>
    </source>
</evidence>
<feature type="compositionally biased region" description="Basic and acidic residues" evidence="1">
    <location>
        <begin position="7"/>
        <end position="25"/>
    </location>
</feature>
<feature type="compositionally biased region" description="Basic residues" evidence="1">
    <location>
        <begin position="164"/>
        <end position="175"/>
    </location>
</feature>
<accession>A0ABQ8ZG47</accession>
<comment type="caution">
    <text evidence="2">The sequence shown here is derived from an EMBL/GenBank/DDBJ whole genome shotgun (WGS) entry which is preliminary data.</text>
</comment>
<feature type="region of interest" description="Disordered" evidence="1">
    <location>
        <begin position="1"/>
        <end position="104"/>
    </location>
</feature>
<proteinExistence type="predicted"/>
<gene>
    <name evidence="2" type="ORF">OIU77_001179</name>
</gene>
<name>A0ABQ8ZG47_9ROSI</name>
<protein>
    <submittedName>
        <fullName evidence="2">Uncharacterized protein</fullName>
    </submittedName>
</protein>
<dbReference type="Proteomes" id="UP001141253">
    <property type="component" value="Unassembled WGS sequence"/>
</dbReference>
<evidence type="ECO:0000256" key="1">
    <source>
        <dbReference type="SAM" id="MobiDB-lite"/>
    </source>
</evidence>
<feature type="non-terminal residue" evidence="2">
    <location>
        <position position="433"/>
    </location>
</feature>
<organism evidence="2 3">
    <name type="scientific">Salix suchowensis</name>
    <dbReference type="NCBI Taxonomy" id="1278906"/>
    <lineage>
        <taxon>Eukaryota</taxon>
        <taxon>Viridiplantae</taxon>
        <taxon>Streptophyta</taxon>
        <taxon>Embryophyta</taxon>
        <taxon>Tracheophyta</taxon>
        <taxon>Spermatophyta</taxon>
        <taxon>Magnoliopsida</taxon>
        <taxon>eudicotyledons</taxon>
        <taxon>Gunneridae</taxon>
        <taxon>Pentapetalae</taxon>
        <taxon>rosids</taxon>
        <taxon>fabids</taxon>
        <taxon>Malpighiales</taxon>
        <taxon>Salicaceae</taxon>
        <taxon>Saliceae</taxon>
        <taxon>Salix</taxon>
    </lineage>
</organism>
<keyword evidence="3" id="KW-1185">Reference proteome</keyword>
<reference evidence="2" key="1">
    <citation type="submission" date="2022-10" db="EMBL/GenBank/DDBJ databases">
        <authorList>
            <person name="Hyden B.L."/>
            <person name="Feng K."/>
            <person name="Yates T."/>
            <person name="Jawdy S."/>
            <person name="Smart L.B."/>
            <person name="Muchero W."/>
        </authorList>
    </citation>
    <scope>NUCLEOTIDE SEQUENCE</scope>
    <source>
        <tissue evidence="2">Shoot tip</tissue>
    </source>
</reference>
<evidence type="ECO:0000313" key="2">
    <source>
        <dbReference type="EMBL" id="KAJ6287807.1"/>
    </source>
</evidence>
<dbReference type="EMBL" id="JAPFFI010001267">
    <property type="protein sequence ID" value="KAJ6287807.1"/>
    <property type="molecule type" value="Genomic_DNA"/>
</dbReference>